<dbReference type="SUPFAM" id="SSF48264">
    <property type="entry name" value="Cytochrome P450"/>
    <property type="match status" value="1"/>
</dbReference>
<dbReference type="PANTHER" id="PTHR24300">
    <property type="entry name" value="CYTOCHROME P450 508A4-RELATED"/>
    <property type="match status" value="1"/>
</dbReference>
<dbReference type="PRINTS" id="PR00463">
    <property type="entry name" value="EP450I"/>
</dbReference>
<evidence type="ECO:0000256" key="9">
    <source>
        <dbReference type="ARBA" id="ARBA00022848"/>
    </source>
</evidence>
<dbReference type="Gene3D" id="1.10.630.10">
    <property type="entry name" value="Cytochrome P450"/>
    <property type="match status" value="1"/>
</dbReference>
<dbReference type="GO" id="GO:0005506">
    <property type="term" value="F:iron ion binding"/>
    <property type="evidence" value="ECO:0007669"/>
    <property type="project" value="InterPro"/>
</dbReference>
<dbReference type="Proteomes" id="UP000499080">
    <property type="component" value="Unassembled WGS sequence"/>
</dbReference>
<evidence type="ECO:0000313" key="17">
    <source>
        <dbReference type="EMBL" id="GBM77227.1"/>
    </source>
</evidence>
<protein>
    <submittedName>
        <fullName evidence="17">Cytochrome P450 2J3</fullName>
    </submittedName>
</protein>
<dbReference type="AlphaFoldDB" id="A0A4Y2IHH2"/>
<evidence type="ECO:0000256" key="13">
    <source>
        <dbReference type="ARBA" id="ARBA00023136"/>
    </source>
</evidence>
<dbReference type="PANTHER" id="PTHR24300:SF403">
    <property type="entry name" value="CYTOCHROME P450 306A1"/>
    <property type="match status" value="1"/>
</dbReference>
<comment type="function">
    <text evidence="2">May be involved in the metabolism of insect hormones and in the breakdown of synthetic insecticides.</text>
</comment>
<dbReference type="InterPro" id="IPR002401">
    <property type="entry name" value="Cyt_P450_E_grp-I"/>
</dbReference>
<dbReference type="FunFam" id="1.10.630.10:FF:000238">
    <property type="entry name" value="Cytochrome P450 2A6"/>
    <property type="match status" value="1"/>
</dbReference>
<dbReference type="PRINTS" id="PR00385">
    <property type="entry name" value="P450"/>
</dbReference>
<reference evidence="17 18" key="1">
    <citation type="journal article" date="2019" name="Sci. Rep.">
        <title>Orb-weaving spider Araneus ventricosus genome elucidates the spidroin gene catalogue.</title>
        <authorList>
            <person name="Kono N."/>
            <person name="Nakamura H."/>
            <person name="Ohtoshi R."/>
            <person name="Moran D.A.P."/>
            <person name="Shinohara A."/>
            <person name="Yoshida Y."/>
            <person name="Fujiwara M."/>
            <person name="Mori M."/>
            <person name="Tomita M."/>
            <person name="Arakawa K."/>
        </authorList>
    </citation>
    <scope>NUCLEOTIDE SEQUENCE [LARGE SCALE GENOMIC DNA]</scope>
</reference>
<evidence type="ECO:0000256" key="16">
    <source>
        <dbReference type="SAM" id="Phobius"/>
    </source>
</evidence>
<comment type="similarity">
    <text evidence="5 15">Belongs to the cytochrome P450 family.</text>
</comment>
<keyword evidence="7 14" id="KW-0479">Metal-binding</keyword>
<dbReference type="Pfam" id="PF00067">
    <property type="entry name" value="p450"/>
    <property type="match status" value="1"/>
</dbReference>
<evidence type="ECO:0000313" key="18">
    <source>
        <dbReference type="Proteomes" id="UP000499080"/>
    </source>
</evidence>
<gene>
    <name evidence="17" type="primary">Cyp2j3_1</name>
    <name evidence="17" type="ORF">AVEN_231239_1</name>
</gene>
<feature type="transmembrane region" description="Helical" evidence="16">
    <location>
        <begin position="71"/>
        <end position="96"/>
    </location>
</feature>
<dbReference type="InterPro" id="IPR001128">
    <property type="entry name" value="Cyt_P450"/>
</dbReference>
<evidence type="ECO:0000256" key="10">
    <source>
        <dbReference type="ARBA" id="ARBA00023002"/>
    </source>
</evidence>
<keyword evidence="12 15" id="KW-0503">Monooxygenase</keyword>
<dbReference type="GO" id="GO:0016712">
    <property type="term" value="F:oxidoreductase activity, acting on paired donors, with incorporation or reduction of molecular oxygen, reduced flavin or flavoprotein as one donor, and incorporation of one atom of oxygen"/>
    <property type="evidence" value="ECO:0007669"/>
    <property type="project" value="TreeGrafter"/>
</dbReference>
<comment type="subcellular location">
    <subcellularLocation>
        <location evidence="4">Endoplasmic reticulum membrane</location>
        <topology evidence="4">Peripheral membrane protein</topology>
    </subcellularLocation>
    <subcellularLocation>
        <location evidence="3">Microsome membrane</location>
        <topology evidence="3">Peripheral membrane protein</topology>
    </subcellularLocation>
</comment>
<dbReference type="GO" id="GO:0005789">
    <property type="term" value="C:endoplasmic reticulum membrane"/>
    <property type="evidence" value="ECO:0007669"/>
    <property type="project" value="UniProtKB-SubCell"/>
</dbReference>
<evidence type="ECO:0000256" key="3">
    <source>
        <dbReference type="ARBA" id="ARBA00004174"/>
    </source>
</evidence>
<dbReference type="OrthoDB" id="2789670at2759"/>
<keyword evidence="18" id="KW-1185">Reference proteome</keyword>
<keyword evidence="6 14" id="KW-0349">Heme</keyword>
<keyword evidence="16" id="KW-1133">Transmembrane helix</keyword>
<keyword evidence="11 14" id="KW-0408">Iron</keyword>
<evidence type="ECO:0000256" key="4">
    <source>
        <dbReference type="ARBA" id="ARBA00004406"/>
    </source>
</evidence>
<keyword evidence="13 16" id="KW-0472">Membrane</keyword>
<keyword evidence="8" id="KW-0256">Endoplasmic reticulum</keyword>
<evidence type="ECO:0000256" key="1">
    <source>
        <dbReference type="ARBA" id="ARBA00001971"/>
    </source>
</evidence>
<evidence type="ECO:0000256" key="7">
    <source>
        <dbReference type="ARBA" id="ARBA00022723"/>
    </source>
</evidence>
<keyword evidence="10 15" id="KW-0560">Oxidoreductase</keyword>
<dbReference type="InterPro" id="IPR050182">
    <property type="entry name" value="Cytochrome_P450_fam2"/>
</dbReference>
<feature type="binding site" description="axial binding residue" evidence="14">
    <location>
        <position position="511"/>
    </location>
    <ligand>
        <name>heme</name>
        <dbReference type="ChEBI" id="CHEBI:30413"/>
    </ligand>
    <ligandPart>
        <name>Fe</name>
        <dbReference type="ChEBI" id="CHEBI:18248"/>
    </ligandPart>
</feature>
<keyword evidence="16" id="KW-0812">Transmembrane</keyword>
<dbReference type="GO" id="GO:0006082">
    <property type="term" value="P:organic acid metabolic process"/>
    <property type="evidence" value="ECO:0007669"/>
    <property type="project" value="TreeGrafter"/>
</dbReference>
<organism evidence="17 18">
    <name type="scientific">Araneus ventricosus</name>
    <name type="common">Orbweaver spider</name>
    <name type="synonym">Epeira ventricosa</name>
    <dbReference type="NCBI Taxonomy" id="182803"/>
    <lineage>
        <taxon>Eukaryota</taxon>
        <taxon>Metazoa</taxon>
        <taxon>Ecdysozoa</taxon>
        <taxon>Arthropoda</taxon>
        <taxon>Chelicerata</taxon>
        <taxon>Arachnida</taxon>
        <taxon>Araneae</taxon>
        <taxon>Araneomorphae</taxon>
        <taxon>Entelegynae</taxon>
        <taxon>Araneoidea</taxon>
        <taxon>Araneidae</taxon>
        <taxon>Araneus</taxon>
    </lineage>
</organism>
<evidence type="ECO:0000256" key="12">
    <source>
        <dbReference type="ARBA" id="ARBA00023033"/>
    </source>
</evidence>
<dbReference type="GO" id="GO:0020037">
    <property type="term" value="F:heme binding"/>
    <property type="evidence" value="ECO:0007669"/>
    <property type="project" value="InterPro"/>
</dbReference>
<evidence type="ECO:0000256" key="8">
    <source>
        <dbReference type="ARBA" id="ARBA00022824"/>
    </source>
</evidence>
<dbReference type="GO" id="GO:0008395">
    <property type="term" value="F:steroid hydroxylase activity"/>
    <property type="evidence" value="ECO:0007669"/>
    <property type="project" value="TreeGrafter"/>
</dbReference>
<evidence type="ECO:0000256" key="15">
    <source>
        <dbReference type="RuleBase" id="RU000461"/>
    </source>
</evidence>
<keyword evidence="9" id="KW-0492">Microsome</keyword>
<evidence type="ECO:0000256" key="5">
    <source>
        <dbReference type="ARBA" id="ARBA00010617"/>
    </source>
</evidence>
<proteinExistence type="inferred from homology"/>
<comment type="cofactor">
    <cofactor evidence="1 14">
        <name>heme</name>
        <dbReference type="ChEBI" id="CHEBI:30413"/>
    </cofactor>
</comment>
<comment type="caution">
    <text evidence="17">The sequence shown here is derived from an EMBL/GenBank/DDBJ whole genome shotgun (WGS) entry which is preliminary data.</text>
</comment>
<accession>A0A4Y2IHH2</accession>
<evidence type="ECO:0000256" key="6">
    <source>
        <dbReference type="ARBA" id="ARBA00022617"/>
    </source>
</evidence>
<dbReference type="EMBL" id="BGPR01002676">
    <property type="protein sequence ID" value="GBM77227.1"/>
    <property type="molecule type" value="Genomic_DNA"/>
</dbReference>
<sequence>MMIIGSSVDYVRSGGMRNVPVTKAVEHLYATTAKFSGCVNLASRPAYSYPPHRSSSSHPAVKMQLNTISDALSAVSPVSLAAALAALFLTVAYLALKSRGLPPGPVGLPYFGYWPFININDFHLKLDEMKKKYGDILSFTCTGRLYINLGSIKVTREALITKAECFGDRMSGYSFMGHIFKNGLIFLSGEPWKNVRKFFLVLLKERGTNSIKTSLAGPLYDSIKSTIGDLKAKKGEPVNLIELLTHKCNTILRLTLFGEVGATEEQIRKFNEMYAVQISALTLKNSLLNGTFAKYFIFPFMPKFSEALKCHNKMEKLLYGIINEHKTTYDAENPRDIIDEYFKERDKRRSRGDPTAEYFTDETLMSTLMQFMGDGVLSVSSFTCLLMKSLLMYPEEQEKLYKEVMEVVGPDRQPTIEDKSRLTYFNAYIQEAIRTADFFNFFPTQECIKETTLGGRRIPKGAVLLLNFYSSHHDPEVYEEPEKFNPSRFIQTGGKRKEDSPILFGLGKRSCLGEGYVLMQVFLIISTLIQNFQLSLPEGSTKISIEEFTTSNLLICAKPRDKN</sequence>
<dbReference type="GO" id="GO:0006805">
    <property type="term" value="P:xenobiotic metabolic process"/>
    <property type="evidence" value="ECO:0007669"/>
    <property type="project" value="TreeGrafter"/>
</dbReference>
<dbReference type="InterPro" id="IPR036396">
    <property type="entry name" value="Cyt_P450_sf"/>
</dbReference>
<evidence type="ECO:0000256" key="11">
    <source>
        <dbReference type="ARBA" id="ARBA00023004"/>
    </source>
</evidence>
<dbReference type="PROSITE" id="PS00086">
    <property type="entry name" value="CYTOCHROME_P450"/>
    <property type="match status" value="1"/>
</dbReference>
<evidence type="ECO:0000256" key="14">
    <source>
        <dbReference type="PIRSR" id="PIRSR602401-1"/>
    </source>
</evidence>
<name>A0A4Y2IHH2_ARAVE</name>
<dbReference type="InterPro" id="IPR017972">
    <property type="entry name" value="Cyt_P450_CS"/>
</dbReference>
<evidence type="ECO:0000256" key="2">
    <source>
        <dbReference type="ARBA" id="ARBA00003690"/>
    </source>
</evidence>